<dbReference type="Proteomes" id="UP000008022">
    <property type="component" value="Unassembled WGS sequence"/>
</dbReference>
<dbReference type="STRING" id="4529.A0A0E0R9T1"/>
<keyword evidence="2" id="KW-1185">Reference proteome</keyword>
<reference evidence="1" key="2">
    <citation type="submission" date="2015-06" db="UniProtKB">
        <authorList>
            <consortium name="EnsemblPlants"/>
        </authorList>
    </citation>
    <scope>IDENTIFICATION</scope>
</reference>
<name>A0A0E0R9T1_ORYRU</name>
<sequence>MEEVQHPLHDHQQWMGLMQPQSQHNQQHQSQRHIMAAFQSQSNQLQQELGMEQKPSVQQSFQTSAGMFLQQNNIDEQMQYTQAQCGLQEVPFSTTMHITTQTDHPGQCYLQDEIYDMVRNLKDQHFTELYHLYNKISRKQEYVDSQMPSQMPIEQYGKMKKFKEMLERILRFLQIYKGDILPALAEKIPKYERQIITLVEKPSFVGRAIFTIVPVAIKTGTKDL</sequence>
<reference evidence="2" key="1">
    <citation type="submission" date="2013-06" db="EMBL/GenBank/DDBJ databases">
        <authorList>
            <person name="Zhao Q."/>
        </authorList>
    </citation>
    <scope>NUCLEOTIDE SEQUENCE</scope>
    <source>
        <strain evidence="2">cv. W1943</strain>
    </source>
</reference>
<dbReference type="HOGENOM" id="CLU_110001_0_0_1"/>
<accession>A0A0E0R9T1</accession>
<dbReference type="AlphaFoldDB" id="A0A0E0R9T1"/>
<evidence type="ECO:0008006" key="3">
    <source>
        <dbReference type="Google" id="ProtNLM"/>
    </source>
</evidence>
<dbReference type="GO" id="GO:0031490">
    <property type="term" value="F:chromatin DNA binding"/>
    <property type="evidence" value="ECO:0007669"/>
    <property type="project" value="InterPro"/>
</dbReference>
<protein>
    <recommendedName>
        <fullName evidence="3">Mediator of RNA polymerase II transcription subunit 15a-like</fullName>
    </recommendedName>
</protein>
<dbReference type="Gramene" id="ORUFI11G18240.1">
    <property type="protein sequence ID" value="ORUFI11G18240.1"/>
    <property type="gene ID" value="ORUFI11G18240"/>
</dbReference>
<dbReference type="InterPro" id="IPR044661">
    <property type="entry name" value="MED15a/b/c-like"/>
</dbReference>
<dbReference type="OMA" id="NNIDEQM"/>
<proteinExistence type="predicted"/>
<dbReference type="EnsemblPlants" id="ORUFI11G18240.1">
    <property type="protein sequence ID" value="ORUFI11G18240.1"/>
    <property type="gene ID" value="ORUFI11G18240"/>
</dbReference>
<evidence type="ECO:0000313" key="2">
    <source>
        <dbReference type="Proteomes" id="UP000008022"/>
    </source>
</evidence>
<dbReference type="PANTHER" id="PTHR33137">
    <property type="entry name" value="MEDIATOR OF RNA POLYMERASE II TRANSCRIPTION SUBUNIT 15A-RELATED"/>
    <property type="match status" value="1"/>
</dbReference>
<dbReference type="PANTHER" id="PTHR33137:SF4">
    <property type="entry name" value="MEDIATOR OF RNA POLYMERASE II TRANSCRIPTION SUBUNIT 15A-RELATED"/>
    <property type="match status" value="1"/>
</dbReference>
<dbReference type="eggNOG" id="ENOG502QQV3">
    <property type="taxonomic scope" value="Eukaryota"/>
</dbReference>
<organism evidence="1 2">
    <name type="scientific">Oryza rufipogon</name>
    <name type="common">Brownbeard rice</name>
    <name type="synonym">Asian wild rice</name>
    <dbReference type="NCBI Taxonomy" id="4529"/>
    <lineage>
        <taxon>Eukaryota</taxon>
        <taxon>Viridiplantae</taxon>
        <taxon>Streptophyta</taxon>
        <taxon>Embryophyta</taxon>
        <taxon>Tracheophyta</taxon>
        <taxon>Spermatophyta</taxon>
        <taxon>Magnoliopsida</taxon>
        <taxon>Liliopsida</taxon>
        <taxon>Poales</taxon>
        <taxon>Poaceae</taxon>
        <taxon>BOP clade</taxon>
        <taxon>Oryzoideae</taxon>
        <taxon>Oryzeae</taxon>
        <taxon>Oryzinae</taxon>
        <taxon>Oryza</taxon>
    </lineage>
</organism>
<evidence type="ECO:0000313" key="1">
    <source>
        <dbReference type="EnsemblPlants" id="ORUFI11G18240.1"/>
    </source>
</evidence>
<dbReference type="GO" id="GO:0003713">
    <property type="term" value="F:transcription coactivator activity"/>
    <property type="evidence" value="ECO:0007669"/>
    <property type="project" value="InterPro"/>
</dbReference>